<keyword evidence="3" id="KW-1185">Reference proteome</keyword>
<reference evidence="3" key="1">
    <citation type="submission" date="2015-12" db="EMBL/GenBank/DDBJ databases">
        <title>Update maize B73 reference genome by single molecule sequencing technologies.</title>
        <authorList>
            <consortium name="Maize Genome Sequencing Project"/>
            <person name="Ware D."/>
        </authorList>
    </citation>
    <scope>NUCLEOTIDE SEQUENCE [LARGE SCALE GENOMIC DNA]</scope>
    <source>
        <strain evidence="3">cv. B73</strain>
    </source>
</reference>
<protein>
    <submittedName>
        <fullName evidence="2">Uncharacterized protein</fullName>
    </submittedName>
</protein>
<dbReference type="Proteomes" id="UP000007305">
    <property type="component" value="Chromosome 3"/>
</dbReference>
<feature type="region of interest" description="Disordered" evidence="1">
    <location>
        <begin position="92"/>
        <end position="111"/>
    </location>
</feature>
<reference evidence="2" key="3">
    <citation type="submission" date="2021-05" db="UniProtKB">
        <authorList>
            <consortium name="EnsemblPlants"/>
        </authorList>
    </citation>
    <scope>IDENTIFICATION</scope>
    <source>
        <strain evidence="2">cv. B73</strain>
    </source>
</reference>
<dbReference type="AlphaFoldDB" id="A0A804NG25"/>
<proteinExistence type="predicted"/>
<evidence type="ECO:0000313" key="2">
    <source>
        <dbReference type="EnsemblPlants" id="Zm00001eb158250_P001"/>
    </source>
</evidence>
<accession>A0A804NG25</accession>
<dbReference type="Gramene" id="Zm00001eb158250_T001">
    <property type="protein sequence ID" value="Zm00001eb158250_P001"/>
    <property type="gene ID" value="Zm00001eb158250"/>
</dbReference>
<evidence type="ECO:0000313" key="3">
    <source>
        <dbReference type="Proteomes" id="UP000007305"/>
    </source>
</evidence>
<dbReference type="InParanoid" id="A0A804NG25"/>
<name>A0A804NG25_MAIZE</name>
<dbReference type="EnsemblPlants" id="Zm00001eb158250_T001">
    <property type="protein sequence ID" value="Zm00001eb158250_P001"/>
    <property type="gene ID" value="Zm00001eb158250"/>
</dbReference>
<reference evidence="2" key="2">
    <citation type="submission" date="2019-07" db="EMBL/GenBank/DDBJ databases">
        <authorList>
            <person name="Seetharam A."/>
            <person name="Woodhouse M."/>
            <person name="Cannon E."/>
        </authorList>
    </citation>
    <scope>NUCLEOTIDE SEQUENCE [LARGE SCALE GENOMIC DNA]</scope>
    <source>
        <strain evidence="2">cv. B73</strain>
    </source>
</reference>
<sequence length="171" mass="18787">MSSTIAVVSSVRRTSVPALTNGAKNISDMVTTMKAVTRRYAAALGGRHSPAALARRSAIWNAAWNTKKSNISPLGCCSVRYQYRNSWSRPDIRNAASTPTSRPHLARTGAYTDSRRRSTAIRFHCWPQKLFSEVTASGVLNCLSRLAPMSAAETSAIEENTRSSVRKIWTQ</sequence>
<organism evidence="2 3">
    <name type="scientific">Zea mays</name>
    <name type="common">Maize</name>
    <dbReference type="NCBI Taxonomy" id="4577"/>
    <lineage>
        <taxon>Eukaryota</taxon>
        <taxon>Viridiplantae</taxon>
        <taxon>Streptophyta</taxon>
        <taxon>Embryophyta</taxon>
        <taxon>Tracheophyta</taxon>
        <taxon>Spermatophyta</taxon>
        <taxon>Magnoliopsida</taxon>
        <taxon>Liliopsida</taxon>
        <taxon>Poales</taxon>
        <taxon>Poaceae</taxon>
        <taxon>PACMAD clade</taxon>
        <taxon>Panicoideae</taxon>
        <taxon>Andropogonodae</taxon>
        <taxon>Andropogoneae</taxon>
        <taxon>Tripsacinae</taxon>
        <taxon>Zea</taxon>
    </lineage>
</organism>
<evidence type="ECO:0000256" key="1">
    <source>
        <dbReference type="SAM" id="MobiDB-lite"/>
    </source>
</evidence>